<dbReference type="EMBL" id="JANBPY010000596">
    <property type="protein sequence ID" value="KAJ1965453.1"/>
    <property type="molecule type" value="Genomic_DNA"/>
</dbReference>
<protein>
    <recommendedName>
        <fullName evidence="1">LDB19 N-terminal domain-containing protein</fullName>
    </recommendedName>
</protein>
<dbReference type="PANTHER" id="PTHR11188">
    <property type="entry name" value="ARRESTIN DOMAIN CONTAINING PROTEIN"/>
    <property type="match status" value="1"/>
</dbReference>
<dbReference type="InterPro" id="IPR014756">
    <property type="entry name" value="Ig_E-set"/>
</dbReference>
<reference evidence="2" key="1">
    <citation type="submission" date="2022-07" db="EMBL/GenBank/DDBJ databases">
        <title>Phylogenomic reconstructions and comparative analyses of Kickxellomycotina fungi.</title>
        <authorList>
            <person name="Reynolds N.K."/>
            <person name="Stajich J.E."/>
            <person name="Barry K."/>
            <person name="Grigoriev I.V."/>
            <person name="Crous P."/>
            <person name="Smith M.E."/>
        </authorList>
    </citation>
    <scope>NUCLEOTIDE SEQUENCE</scope>
    <source>
        <strain evidence="2">RSA 1196</strain>
    </source>
</reference>
<comment type="caution">
    <text evidence="2">The sequence shown here is derived from an EMBL/GenBank/DDBJ whole genome shotgun (WGS) entry which is preliminary data.</text>
</comment>
<dbReference type="GO" id="GO:0070086">
    <property type="term" value="P:ubiquitin-dependent endocytosis"/>
    <property type="evidence" value="ECO:0007669"/>
    <property type="project" value="TreeGrafter"/>
</dbReference>
<proteinExistence type="predicted"/>
<dbReference type="OrthoDB" id="2333384at2759"/>
<dbReference type="GO" id="GO:0031625">
    <property type="term" value="F:ubiquitin protein ligase binding"/>
    <property type="evidence" value="ECO:0007669"/>
    <property type="project" value="TreeGrafter"/>
</dbReference>
<dbReference type="PANTHER" id="PTHR11188:SF17">
    <property type="entry name" value="FI21816P1"/>
    <property type="match status" value="1"/>
</dbReference>
<dbReference type="GO" id="GO:0005886">
    <property type="term" value="C:plasma membrane"/>
    <property type="evidence" value="ECO:0007669"/>
    <property type="project" value="TreeGrafter"/>
</dbReference>
<name>A0A9W8AQV2_9FUNG</name>
<dbReference type="Proteomes" id="UP001150925">
    <property type="component" value="Unassembled WGS sequence"/>
</dbReference>
<dbReference type="InterPro" id="IPR014752">
    <property type="entry name" value="Arrestin-like_C"/>
</dbReference>
<organism evidence="2 3">
    <name type="scientific">Dispira parvispora</name>
    <dbReference type="NCBI Taxonomy" id="1520584"/>
    <lineage>
        <taxon>Eukaryota</taxon>
        <taxon>Fungi</taxon>
        <taxon>Fungi incertae sedis</taxon>
        <taxon>Zoopagomycota</taxon>
        <taxon>Kickxellomycotina</taxon>
        <taxon>Dimargaritomycetes</taxon>
        <taxon>Dimargaritales</taxon>
        <taxon>Dimargaritaceae</taxon>
        <taxon>Dispira</taxon>
    </lineage>
</organism>
<dbReference type="GO" id="GO:0030674">
    <property type="term" value="F:protein-macromolecule adaptor activity"/>
    <property type="evidence" value="ECO:0007669"/>
    <property type="project" value="TreeGrafter"/>
</dbReference>
<sequence>MPTMRILPNANLFESGQMRLDVHLFQDSVIFRGLPENSPGSVLAGYVHLHVTEATRLRALILYFKGVERLQATTVRNSINIQRDIIFHTWHFLPLGHENHFVTKGTHSFPFEMALPGHLPETIQTENARISYSLTAVAIRPTFRKDFVVTKPVVVQRYALPDLPHLTEPLVTEGNLGSHIRYQLQVGEKRVGLGEKLSLHTSLKYLSNVYVSKVWITLMEYSTVTDKYMKSPSEITPTSFLPNSPFQSNQGTPSTLITPANTVSDDMELQRGSSNSNNQHRTFSSVKVVHEVVDDSFCKTDTRAKNLTRLYHFTIPTEKLHCDVNTETVRVHHRVRMVFQTRRPLNIEGHIALSFSIRLLPCTVTDVTAPPPKYHLSNLIDIDSCGKLDGVATGDESNKCLPGYSFSDIDYAQCDVKAH</sequence>
<accession>A0A9W8AQV2</accession>
<dbReference type="AlphaFoldDB" id="A0A9W8AQV2"/>
<dbReference type="Pfam" id="PF13002">
    <property type="entry name" value="LDB19"/>
    <property type="match status" value="1"/>
</dbReference>
<feature type="domain" description="LDB19 N-terminal" evidence="1">
    <location>
        <begin position="89"/>
        <end position="155"/>
    </location>
</feature>
<evidence type="ECO:0000259" key="1">
    <source>
        <dbReference type="Pfam" id="PF13002"/>
    </source>
</evidence>
<evidence type="ECO:0000313" key="3">
    <source>
        <dbReference type="Proteomes" id="UP001150925"/>
    </source>
</evidence>
<dbReference type="GO" id="GO:0005829">
    <property type="term" value="C:cytosol"/>
    <property type="evidence" value="ECO:0007669"/>
    <property type="project" value="TreeGrafter"/>
</dbReference>
<gene>
    <name evidence="2" type="ORF">IWQ62_002661</name>
</gene>
<dbReference type="InterPro" id="IPR024391">
    <property type="entry name" value="LDB19_N"/>
</dbReference>
<dbReference type="Gene3D" id="2.60.40.640">
    <property type="match status" value="1"/>
</dbReference>
<dbReference type="InterPro" id="IPR050357">
    <property type="entry name" value="Arrestin_domain-protein"/>
</dbReference>
<keyword evidence="3" id="KW-1185">Reference proteome</keyword>
<dbReference type="SUPFAM" id="SSF81296">
    <property type="entry name" value="E set domains"/>
    <property type="match status" value="1"/>
</dbReference>
<evidence type="ECO:0000313" key="2">
    <source>
        <dbReference type="EMBL" id="KAJ1965453.1"/>
    </source>
</evidence>